<keyword evidence="1" id="KW-0812">Transmembrane</keyword>
<dbReference type="RefSeq" id="WP_218130083.1">
    <property type="nucleotide sequence ID" value="NZ_FNLN01000016.1"/>
</dbReference>
<name>A0A1H2EWV8_9PROT</name>
<dbReference type="Gene3D" id="1.20.1050.50">
    <property type="entry name" value="Particulate methane monooxygenase subunit c2. Chain: C"/>
    <property type="match status" value="1"/>
</dbReference>
<feature type="non-terminal residue" evidence="2">
    <location>
        <position position="104"/>
    </location>
</feature>
<dbReference type="EMBL" id="FNLN01000016">
    <property type="protein sequence ID" value="SDT99594.1"/>
    <property type="molecule type" value="Genomic_DNA"/>
</dbReference>
<keyword evidence="2" id="KW-0560">Oxidoreductase</keyword>
<protein>
    <submittedName>
        <fullName evidence="2">Methane/ammonia monooxygenase subunit C</fullName>
    </submittedName>
</protein>
<keyword evidence="3" id="KW-1185">Reference proteome</keyword>
<evidence type="ECO:0000313" key="3">
    <source>
        <dbReference type="Proteomes" id="UP000182882"/>
    </source>
</evidence>
<keyword evidence="1" id="KW-1133">Transmembrane helix</keyword>
<feature type="transmembrane region" description="Helical" evidence="1">
    <location>
        <begin position="26"/>
        <end position="44"/>
    </location>
</feature>
<proteinExistence type="predicted"/>
<evidence type="ECO:0000256" key="1">
    <source>
        <dbReference type="SAM" id="Phobius"/>
    </source>
</evidence>
<sequence>MATTYGTTSGAASANYDMSLWYDSKYYKIGMLTMLLVAIFWIWYQRTFAYSHGMDSMEPEFDKVWMGLWRVHMTLMPLFALVTWGWILKTRDTKEQLDNLDTKL</sequence>
<feature type="transmembrane region" description="Helical" evidence="1">
    <location>
        <begin position="64"/>
        <end position="87"/>
    </location>
</feature>
<dbReference type="GO" id="GO:0004497">
    <property type="term" value="F:monooxygenase activity"/>
    <property type="evidence" value="ECO:0007669"/>
    <property type="project" value="UniProtKB-KW"/>
</dbReference>
<keyword evidence="2" id="KW-0503">Monooxygenase</keyword>
<evidence type="ECO:0000313" key="2">
    <source>
        <dbReference type="EMBL" id="SDT99594.1"/>
    </source>
</evidence>
<dbReference type="InterPro" id="IPR006980">
    <property type="entry name" value="NH3_CH4_mOase_C"/>
</dbReference>
<keyword evidence="1" id="KW-0472">Membrane</keyword>
<dbReference type="Pfam" id="PF04896">
    <property type="entry name" value="AmoC"/>
    <property type="match status" value="1"/>
</dbReference>
<gene>
    <name evidence="2" type="ORF">SAMN05216406_1161</name>
</gene>
<reference evidence="3" key="1">
    <citation type="submission" date="2016-10" db="EMBL/GenBank/DDBJ databases">
        <authorList>
            <person name="Varghese N."/>
            <person name="Submissions S."/>
        </authorList>
    </citation>
    <scope>NUCLEOTIDE SEQUENCE [LARGE SCALE GENOMIC DNA]</scope>
    <source>
        <strain evidence="3">Nm10</strain>
    </source>
</reference>
<dbReference type="InterPro" id="IPR023349">
    <property type="entry name" value="NH3_CH4_mOase_C_sf"/>
</dbReference>
<dbReference type="AlphaFoldDB" id="A0A1H2EWV8"/>
<organism evidence="2 3">
    <name type="scientific">Nitrosomonas ureae</name>
    <dbReference type="NCBI Taxonomy" id="44577"/>
    <lineage>
        <taxon>Bacteria</taxon>
        <taxon>Pseudomonadati</taxon>
        <taxon>Pseudomonadota</taxon>
        <taxon>Betaproteobacteria</taxon>
        <taxon>Nitrosomonadales</taxon>
        <taxon>Nitrosomonadaceae</taxon>
        <taxon>Nitrosomonas</taxon>
    </lineage>
</organism>
<accession>A0A1H2EWV8</accession>
<dbReference type="Proteomes" id="UP000182882">
    <property type="component" value="Unassembled WGS sequence"/>
</dbReference>